<dbReference type="SUPFAM" id="SSF51206">
    <property type="entry name" value="cAMP-binding domain-like"/>
    <property type="match status" value="1"/>
</dbReference>
<dbReference type="InterPro" id="IPR014710">
    <property type="entry name" value="RmlC-like_jellyroll"/>
</dbReference>
<name>A0AA51NB74_9BACT</name>
<dbReference type="InterPro" id="IPR000595">
    <property type="entry name" value="cNMP-bd_dom"/>
</dbReference>
<protein>
    <submittedName>
        <fullName evidence="2">Crp/Fnr family transcriptional regulator</fullName>
    </submittedName>
</protein>
<dbReference type="Proteomes" id="UP001230496">
    <property type="component" value="Chromosome"/>
</dbReference>
<evidence type="ECO:0000313" key="3">
    <source>
        <dbReference type="Proteomes" id="UP001230496"/>
    </source>
</evidence>
<dbReference type="InterPro" id="IPR018490">
    <property type="entry name" value="cNMP-bd_dom_sf"/>
</dbReference>
<dbReference type="RefSeq" id="WP_308349805.1">
    <property type="nucleotide sequence ID" value="NZ_CP129971.1"/>
</dbReference>
<evidence type="ECO:0000259" key="1">
    <source>
        <dbReference type="Pfam" id="PF00027"/>
    </source>
</evidence>
<sequence length="190" mass="22218">MTDFLTRLNILGKHEIDYSISLFENTRLKKGDYFVTEGSICNQIGYILKGGVRNFSIQLDGEENTTCFKFENQFITSYESFSQKKASKINIQAIEDCDLLVISYNQFHELLEKFPSWRSILTWVMEQEYIEKEKHLRNLNNKSAKEKYLHVHYNSPEIIKRAQIGYLASYLGVTHRTLSRVRKDTLLSAS</sequence>
<dbReference type="Pfam" id="PF00027">
    <property type="entry name" value="cNMP_binding"/>
    <property type="match status" value="1"/>
</dbReference>
<keyword evidence="3" id="KW-1185">Reference proteome</keyword>
<accession>A0AA51NB74</accession>
<dbReference type="EMBL" id="CP129971">
    <property type="protein sequence ID" value="WMN12012.1"/>
    <property type="molecule type" value="Genomic_DNA"/>
</dbReference>
<dbReference type="CDD" id="cd00038">
    <property type="entry name" value="CAP_ED"/>
    <property type="match status" value="1"/>
</dbReference>
<gene>
    <name evidence="2" type="ORF">QYS49_32070</name>
</gene>
<dbReference type="AlphaFoldDB" id="A0AA51NB74"/>
<dbReference type="Gene3D" id="2.60.120.10">
    <property type="entry name" value="Jelly Rolls"/>
    <property type="match status" value="1"/>
</dbReference>
<feature type="domain" description="Cyclic nucleotide-binding" evidence="1">
    <location>
        <begin position="27"/>
        <end position="113"/>
    </location>
</feature>
<reference evidence="2 3" key="1">
    <citation type="submission" date="2023-08" db="EMBL/GenBank/DDBJ databases">
        <title>Comparative genomics and taxonomic characterization of three novel marine species of genus Marivirga.</title>
        <authorList>
            <person name="Muhammad N."/>
            <person name="Kim S.-G."/>
        </authorList>
    </citation>
    <scope>NUCLEOTIDE SEQUENCE [LARGE SCALE GENOMIC DNA]</scope>
    <source>
        <strain evidence="2 3">BDSF4-3</strain>
    </source>
</reference>
<evidence type="ECO:0000313" key="2">
    <source>
        <dbReference type="EMBL" id="WMN12012.1"/>
    </source>
</evidence>
<organism evidence="2 3">
    <name type="scientific">Marivirga salinarum</name>
    <dbReference type="NCBI Taxonomy" id="3059078"/>
    <lineage>
        <taxon>Bacteria</taxon>
        <taxon>Pseudomonadati</taxon>
        <taxon>Bacteroidota</taxon>
        <taxon>Cytophagia</taxon>
        <taxon>Cytophagales</taxon>
        <taxon>Marivirgaceae</taxon>
        <taxon>Marivirga</taxon>
    </lineage>
</organism>
<dbReference type="KEGG" id="msaa:QYS49_32070"/>
<proteinExistence type="predicted"/>